<feature type="signal peptide" evidence="1">
    <location>
        <begin position="1"/>
        <end position="18"/>
    </location>
</feature>
<keyword evidence="1" id="KW-0732">Signal</keyword>
<proteinExistence type="predicted"/>
<evidence type="ECO:0008006" key="4">
    <source>
        <dbReference type="Google" id="ProtNLM"/>
    </source>
</evidence>
<name>A0ABS1WNC1_9FLAO</name>
<evidence type="ECO:0000256" key="1">
    <source>
        <dbReference type="SAM" id="SignalP"/>
    </source>
</evidence>
<dbReference type="EMBL" id="JAEMEF010000012">
    <property type="protein sequence ID" value="MBL7560625.1"/>
    <property type="molecule type" value="Genomic_DNA"/>
</dbReference>
<evidence type="ECO:0000313" key="2">
    <source>
        <dbReference type="EMBL" id="MBL7560625.1"/>
    </source>
</evidence>
<sequence length="146" mass="16185">MKTIFTLLFATTITLSSAAELDIIDSQLFDSNPTEVIDNKVKQQVYQWTVKTTSGVFTGTADNLSEANQQIAMVTKSSQIIEKKISNINLSNAKGRERIYTWGVVTDRGYATGVSKTLNQAKQMVKLMGNIEVPKSKIIESFKTTK</sequence>
<evidence type="ECO:0000313" key="3">
    <source>
        <dbReference type="Proteomes" id="UP000605013"/>
    </source>
</evidence>
<feature type="chain" id="PRO_5045919100" description="BON domain-containing protein" evidence="1">
    <location>
        <begin position="19"/>
        <end position="146"/>
    </location>
</feature>
<reference evidence="2 3" key="1">
    <citation type="submission" date="2020-12" db="EMBL/GenBank/DDBJ databases">
        <title>Olleya sediminilitoris sp. nov., isolated from a tidal flat.</title>
        <authorList>
            <person name="Park S."/>
            <person name="Yoon J.-H."/>
        </authorList>
    </citation>
    <scope>NUCLEOTIDE SEQUENCE [LARGE SCALE GENOMIC DNA]</scope>
    <source>
        <strain evidence="2 3">YSTF-M6</strain>
    </source>
</reference>
<accession>A0ABS1WNC1</accession>
<gene>
    <name evidence="2" type="ORF">JAO71_12525</name>
</gene>
<comment type="caution">
    <text evidence="2">The sequence shown here is derived from an EMBL/GenBank/DDBJ whole genome shotgun (WGS) entry which is preliminary data.</text>
</comment>
<protein>
    <recommendedName>
        <fullName evidence="4">BON domain-containing protein</fullName>
    </recommendedName>
</protein>
<dbReference type="RefSeq" id="WP_203001116.1">
    <property type="nucleotide sequence ID" value="NZ_JAEMEF010000012.1"/>
</dbReference>
<organism evidence="2 3">
    <name type="scientific">Olleya sediminilitoris</name>
    <dbReference type="NCBI Taxonomy" id="2795739"/>
    <lineage>
        <taxon>Bacteria</taxon>
        <taxon>Pseudomonadati</taxon>
        <taxon>Bacteroidota</taxon>
        <taxon>Flavobacteriia</taxon>
        <taxon>Flavobacteriales</taxon>
        <taxon>Flavobacteriaceae</taxon>
    </lineage>
</organism>
<keyword evidence="3" id="KW-1185">Reference proteome</keyword>
<dbReference type="Proteomes" id="UP000605013">
    <property type="component" value="Unassembled WGS sequence"/>
</dbReference>